<dbReference type="Pfam" id="PF04811">
    <property type="entry name" value="Sec23_trunk"/>
    <property type="match status" value="1"/>
</dbReference>
<keyword evidence="3" id="KW-0653">Protein transport</keyword>
<dbReference type="PANTHER" id="PTHR13803">
    <property type="entry name" value="SEC24-RELATED PROTEIN"/>
    <property type="match status" value="1"/>
</dbReference>
<dbReference type="SUPFAM" id="SSF81811">
    <property type="entry name" value="Helical domain of Sec23/24"/>
    <property type="match status" value="1"/>
</dbReference>
<dbReference type="InterPro" id="IPR036180">
    <property type="entry name" value="Gelsolin-like_dom_sf"/>
</dbReference>
<dbReference type="GO" id="GO:0090110">
    <property type="term" value="P:COPII-coated vesicle cargo loading"/>
    <property type="evidence" value="ECO:0007669"/>
    <property type="project" value="TreeGrafter"/>
</dbReference>
<feature type="domain" description="Sec23/Sec24 trunk" evidence="7">
    <location>
        <begin position="584"/>
        <end position="822"/>
    </location>
</feature>
<dbReference type="InterPro" id="IPR006896">
    <property type="entry name" value="Sec23/24_trunk_dom"/>
</dbReference>
<dbReference type="OrthoDB" id="49016at2759"/>
<evidence type="ECO:0000313" key="10">
    <source>
        <dbReference type="EMBL" id="GJJ71350.1"/>
    </source>
</evidence>
<feature type="compositionally biased region" description="Pro residues" evidence="4">
    <location>
        <begin position="364"/>
        <end position="373"/>
    </location>
</feature>
<evidence type="ECO:0000313" key="11">
    <source>
        <dbReference type="Proteomes" id="UP000827284"/>
    </source>
</evidence>
<dbReference type="SUPFAM" id="SSF82754">
    <property type="entry name" value="C-terminal, gelsolin-like domain of Sec23/24"/>
    <property type="match status" value="1"/>
</dbReference>
<proteinExistence type="inferred from homology"/>
<dbReference type="Pfam" id="PF04815">
    <property type="entry name" value="Sec23_helical"/>
    <property type="match status" value="1"/>
</dbReference>
<evidence type="ECO:0000259" key="7">
    <source>
        <dbReference type="Pfam" id="PF04811"/>
    </source>
</evidence>
<keyword evidence="2" id="KW-0813">Transport</keyword>
<dbReference type="GO" id="GO:0000149">
    <property type="term" value="F:SNARE binding"/>
    <property type="evidence" value="ECO:0007669"/>
    <property type="project" value="TreeGrafter"/>
</dbReference>
<gene>
    <name evidence="10" type="ORF">EMPS_03700</name>
</gene>
<organism evidence="10 11">
    <name type="scientific">Entomortierella parvispora</name>
    <dbReference type="NCBI Taxonomy" id="205924"/>
    <lineage>
        <taxon>Eukaryota</taxon>
        <taxon>Fungi</taxon>
        <taxon>Fungi incertae sedis</taxon>
        <taxon>Mucoromycota</taxon>
        <taxon>Mortierellomycotina</taxon>
        <taxon>Mortierellomycetes</taxon>
        <taxon>Mortierellales</taxon>
        <taxon>Mortierellaceae</taxon>
        <taxon>Entomortierella</taxon>
    </lineage>
</organism>
<dbReference type="InterPro" id="IPR006895">
    <property type="entry name" value="Znf_Sec23_Sec24"/>
</dbReference>
<evidence type="ECO:0000256" key="3">
    <source>
        <dbReference type="ARBA" id="ARBA00022927"/>
    </source>
</evidence>
<dbReference type="Gene3D" id="2.30.30.380">
    <property type="entry name" value="Zn-finger domain of Sec23/24"/>
    <property type="match status" value="1"/>
</dbReference>
<feature type="domain" description="Sec23/Sec24 beta-sandwich" evidence="9">
    <location>
        <begin position="829"/>
        <end position="913"/>
    </location>
</feature>
<feature type="domain" description="Sec23/Sec24 helical" evidence="8">
    <location>
        <begin position="924"/>
        <end position="1025"/>
    </location>
</feature>
<feature type="compositionally biased region" description="Low complexity" evidence="4">
    <location>
        <begin position="1"/>
        <end position="45"/>
    </location>
</feature>
<dbReference type="Pfam" id="PF08033">
    <property type="entry name" value="Sec23_BS"/>
    <property type="match status" value="1"/>
</dbReference>
<feature type="compositionally biased region" description="Polar residues" evidence="4">
    <location>
        <begin position="235"/>
        <end position="258"/>
    </location>
</feature>
<dbReference type="Gene3D" id="3.40.20.10">
    <property type="entry name" value="Severin"/>
    <property type="match status" value="1"/>
</dbReference>
<dbReference type="InterPro" id="IPR041742">
    <property type="entry name" value="Sec24-like_trunk_dom"/>
</dbReference>
<reference evidence="10" key="1">
    <citation type="submission" date="2021-11" db="EMBL/GenBank/DDBJ databases">
        <authorList>
            <person name="Herlambang A."/>
            <person name="Guo Y."/>
            <person name="Takashima Y."/>
            <person name="Nishizawa T."/>
        </authorList>
    </citation>
    <scope>NUCLEOTIDE SEQUENCE</scope>
    <source>
        <strain evidence="10">E1425</strain>
    </source>
</reference>
<dbReference type="Pfam" id="PF00626">
    <property type="entry name" value="Gelsolin"/>
    <property type="match status" value="1"/>
</dbReference>
<dbReference type="Proteomes" id="UP000827284">
    <property type="component" value="Unassembled WGS sequence"/>
</dbReference>
<dbReference type="Gene3D" id="2.60.40.1670">
    <property type="entry name" value="beta-sandwich domain of Sec23/24"/>
    <property type="match status" value="1"/>
</dbReference>
<feature type="domain" description="Gelsolin-like" evidence="5">
    <location>
        <begin position="1053"/>
        <end position="1113"/>
    </location>
</feature>
<feature type="compositionally biased region" description="Low complexity" evidence="4">
    <location>
        <begin position="191"/>
        <end position="224"/>
    </location>
</feature>
<protein>
    <submittedName>
        <fullName evidence="10">Protein transport protein SEC24</fullName>
    </submittedName>
</protein>
<comment type="caution">
    <text evidence="10">The sequence shown here is derived from an EMBL/GenBank/DDBJ whole genome shotgun (WGS) entry which is preliminary data.</text>
</comment>
<feature type="compositionally biased region" description="Low complexity" evidence="4">
    <location>
        <begin position="147"/>
        <end position="169"/>
    </location>
</feature>
<feature type="domain" description="Zinc finger Sec23/Sec24-type" evidence="6">
    <location>
        <begin position="509"/>
        <end position="547"/>
    </location>
</feature>
<dbReference type="InterPro" id="IPR012990">
    <property type="entry name" value="Beta-sandwich_Sec23_24"/>
</dbReference>
<evidence type="ECO:0000259" key="6">
    <source>
        <dbReference type="Pfam" id="PF04810"/>
    </source>
</evidence>
<dbReference type="InterPro" id="IPR050550">
    <property type="entry name" value="SEC23_SEC24_subfamily"/>
</dbReference>
<feature type="compositionally biased region" description="Low complexity" evidence="4">
    <location>
        <begin position="66"/>
        <end position="80"/>
    </location>
</feature>
<accession>A0A9P3LV43</accession>
<dbReference type="InterPro" id="IPR036175">
    <property type="entry name" value="Sec23/24_helical_dom_sf"/>
</dbReference>
<dbReference type="AlphaFoldDB" id="A0A9P3LV43"/>
<dbReference type="SUPFAM" id="SSF82919">
    <property type="entry name" value="Zn-finger domain of Sec23/24"/>
    <property type="match status" value="1"/>
</dbReference>
<dbReference type="GO" id="GO:0008270">
    <property type="term" value="F:zinc ion binding"/>
    <property type="evidence" value="ECO:0007669"/>
    <property type="project" value="InterPro"/>
</dbReference>
<name>A0A9P3LV43_9FUNG</name>
<dbReference type="EMBL" id="BQFW01000005">
    <property type="protein sequence ID" value="GJJ71350.1"/>
    <property type="molecule type" value="Genomic_DNA"/>
</dbReference>
<dbReference type="GO" id="GO:0030127">
    <property type="term" value="C:COPII vesicle coat"/>
    <property type="evidence" value="ECO:0007669"/>
    <property type="project" value="InterPro"/>
</dbReference>
<dbReference type="InterPro" id="IPR036174">
    <property type="entry name" value="Znf_Sec23_Sec24_sf"/>
</dbReference>
<dbReference type="Gene3D" id="3.40.50.410">
    <property type="entry name" value="von Willebrand factor, type A domain"/>
    <property type="match status" value="1"/>
</dbReference>
<dbReference type="SUPFAM" id="SSF81995">
    <property type="entry name" value="beta-sandwich domain of Sec23/24"/>
    <property type="match status" value="1"/>
</dbReference>
<evidence type="ECO:0000259" key="5">
    <source>
        <dbReference type="Pfam" id="PF00626"/>
    </source>
</evidence>
<dbReference type="GO" id="GO:0006886">
    <property type="term" value="P:intracellular protein transport"/>
    <property type="evidence" value="ECO:0007669"/>
    <property type="project" value="InterPro"/>
</dbReference>
<feature type="compositionally biased region" description="Low complexity" evidence="4">
    <location>
        <begin position="374"/>
        <end position="402"/>
    </location>
</feature>
<dbReference type="Gene3D" id="1.20.120.730">
    <property type="entry name" value="Sec23/Sec24 helical domain"/>
    <property type="match status" value="1"/>
</dbReference>
<keyword evidence="11" id="KW-1185">Reference proteome</keyword>
<dbReference type="CDD" id="cd01479">
    <property type="entry name" value="Sec24-like"/>
    <property type="match status" value="1"/>
</dbReference>
<dbReference type="InterPro" id="IPR036465">
    <property type="entry name" value="vWFA_dom_sf"/>
</dbReference>
<dbReference type="PANTHER" id="PTHR13803:SF4">
    <property type="entry name" value="SECRETORY 24CD, ISOFORM C"/>
    <property type="match status" value="1"/>
</dbReference>
<feature type="region of interest" description="Disordered" evidence="4">
    <location>
        <begin position="1"/>
        <end position="438"/>
    </location>
</feature>
<evidence type="ECO:0000256" key="4">
    <source>
        <dbReference type="SAM" id="MobiDB-lite"/>
    </source>
</evidence>
<dbReference type="InterPro" id="IPR029006">
    <property type="entry name" value="ADF-H/Gelsolin-like_dom_sf"/>
</dbReference>
<evidence type="ECO:0000259" key="9">
    <source>
        <dbReference type="Pfam" id="PF08033"/>
    </source>
</evidence>
<evidence type="ECO:0000256" key="2">
    <source>
        <dbReference type="ARBA" id="ARBA00022448"/>
    </source>
</evidence>
<dbReference type="InterPro" id="IPR006900">
    <property type="entry name" value="Sec23/24_helical_dom"/>
</dbReference>
<dbReference type="Pfam" id="PF04810">
    <property type="entry name" value="zf-Sec23_Sec24"/>
    <property type="match status" value="1"/>
</dbReference>
<evidence type="ECO:0000256" key="1">
    <source>
        <dbReference type="ARBA" id="ARBA00008334"/>
    </source>
</evidence>
<sequence length="1197" mass="131978">MSFAPPQQQQQPRPYYAGPGQPGQGQFAPPNGQQQPQPHHQQQRPPGAPFTNVRPGAPVQGNPAVRPMQPGMRPPMQQQPARPPVNGAHQQPGGPRPNPGSPSAARPPMGPRPPMPSNQQIRTASPLPGQQPGMSHAPSPRPVNVNQAPSPMGAPGSAPGQPSGHQQPSYQRAATPLGHNAPPSSQPQPQPHHQQQQHQQHQQHQQQPLQQQAPQPASPLSSAQGHQNGGDMNGLYNQMSNMNVGSNGGLDQQPNTFSAMPPAGPPVQTEFKAKTGARAKRVFAADPSAPPPSQGQAGMMPPLPGMNTFDAQTPVQQQQQQPYGSQNFGQPAPVANNGYPQPHQQQQPMAPPPPYQQQQHQPQPQQPMVPPVYPQHQQQQQQQQQPHQQPQQQFRPQAPVQPGSKSRIDPDQIPSPVAVQEADQQEWEDTPFVTSSRTHATPLASSDFIAVDGGNCNPRFFRMTTYNVPNTEDLLSTAQMPMGLVIQPLAKLRPEEAPVETVDFGDAGPARCRRCKAYINPYMIFTNGGQRFVCNMCLFENEIEPGYFCNLDMNGRRLDLEQRPELRNGTIEFAVPKEYWNKTPAPAAYVFAIDVSWNAIQSGMLSQCVQAIKSAIWDDNGASRLVPGAQIGIMTYDKHVHFYNLHPSLDQAQMMVVSDVNDMFVPLSEGFLVSPDSSKATVETLLEMLPQIFAENKTTEPVIGAVVQAVRMALEDRGGKLMLFQTSLPTYGPGSLKHRDDSKLYGTDKEKTLYAPQDDFYKKLAESCVDAGLSIDLFLFPNAYVDVATLGCLSTITGGETVMFPNFNATRDGVKFQGNVIKMVGRPFGFNALMRVRCSAGLRITEHFGNFHMKNSTDLELAGVDSEKAFGVLVKHDGKLDEKTEASFQVALLYTTADGLRRVRVHNFSTPVTTLLGNVFRWADMDTTINFLSKGAIAQALSKPLNEVRDALTEKCVKILSAYRKNCASSTAPGQLILPESFKLFPLYALTLLKSKSLRGGKDINSDLRVHQMRMLKGMGVSESIAFFYPRMAPIHELDPKVGVTDLTGRVRLPRLIRVSYARLNSSGAYMLENGQCLYIWLGRDISSEFLSDVFGVPTLDDVDPQMRYLPELESPLNIQVRTIANYMQEQRAKYLNLIVVRQGKDQAELEFSNLLVEDKNNDAMSYVDYLCAIHRMIQTEVTTRPHEVPTGLWTSR</sequence>
<dbReference type="InterPro" id="IPR007123">
    <property type="entry name" value="Gelsolin-like_dom"/>
</dbReference>
<comment type="similarity">
    <text evidence="1">Belongs to the SEC23/SEC24 family. SEC24 subfamily.</text>
</comment>
<dbReference type="SUPFAM" id="SSF53300">
    <property type="entry name" value="vWA-like"/>
    <property type="match status" value="1"/>
</dbReference>
<evidence type="ECO:0000259" key="8">
    <source>
        <dbReference type="Pfam" id="PF04815"/>
    </source>
</evidence>
<reference evidence="10" key="2">
    <citation type="journal article" date="2022" name="Microbiol. Resour. Announc.">
        <title>Whole-Genome Sequence of Entomortierella parvispora E1425, a Mucoromycotan Fungus Associated with Burkholderiaceae-Related Endosymbiotic Bacteria.</title>
        <authorList>
            <person name="Herlambang A."/>
            <person name="Guo Y."/>
            <person name="Takashima Y."/>
            <person name="Narisawa K."/>
            <person name="Ohta H."/>
            <person name="Nishizawa T."/>
        </authorList>
    </citation>
    <scope>NUCLEOTIDE SEQUENCE</scope>
    <source>
        <strain evidence="10">E1425</strain>
    </source>
</reference>
<dbReference type="GO" id="GO:0070971">
    <property type="term" value="C:endoplasmic reticulum exit site"/>
    <property type="evidence" value="ECO:0007669"/>
    <property type="project" value="TreeGrafter"/>
</dbReference>